<dbReference type="Pfam" id="PF00933">
    <property type="entry name" value="Glyco_hydro_3"/>
    <property type="match status" value="1"/>
</dbReference>
<evidence type="ECO:0000256" key="3">
    <source>
        <dbReference type="ARBA" id="ARBA00012663"/>
    </source>
</evidence>
<dbReference type="GO" id="GO:0004563">
    <property type="term" value="F:beta-N-acetylhexosaminidase activity"/>
    <property type="evidence" value="ECO:0007669"/>
    <property type="project" value="UniProtKB-EC"/>
</dbReference>
<dbReference type="SUPFAM" id="SSF51445">
    <property type="entry name" value="(Trans)glycosidases"/>
    <property type="match status" value="1"/>
</dbReference>
<comment type="catalytic activity">
    <reaction evidence="1">
        <text>Hydrolysis of terminal non-reducing N-acetyl-D-hexosamine residues in N-acetyl-beta-D-hexosaminides.</text>
        <dbReference type="EC" id="3.2.1.52"/>
    </reaction>
</comment>
<evidence type="ECO:0000313" key="8">
    <source>
        <dbReference type="Proteomes" id="UP000239735"/>
    </source>
</evidence>
<dbReference type="PANTHER" id="PTHR30480">
    <property type="entry name" value="BETA-HEXOSAMINIDASE-RELATED"/>
    <property type="match status" value="1"/>
</dbReference>
<evidence type="ECO:0000256" key="1">
    <source>
        <dbReference type="ARBA" id="ARBA00001231"/>
    </source>
</evidence>
<dbReference type="OrthoDB" id="9805821at2"/>
<evidence type="ECO:0000313" key="7">
    <source>
        <dbReference type="EMBL" id="SPE24517.1"/>
    </source>
</evidence>
<keyword evidence="5 7" id="KW-0326">Glycosidase</keyword>
<dbReference type="InterPro" id="IPR001764">
    <property type="entry name" value="Glyco_hydro_3_N"/>
</dbReference>
<name>A0A2N9LMP0_9BACT</name>
<feature type="domain" description="Glycoside hydrolase family 3 N-terminal" evidence="6">
    <location>
        <begin position="14"/>
        <end position="310"/>
    </location>
</feature>
<dbReference type="Gene3D" id="3.20.20.300">
    <property type="entry name" value="Glycoside hydrolase, family 3, N-terminal domain"/>
    <property type="match status" value="1"/>
</dbReference>
<evidence type="ECO:0000256" key="5">
    <source>
        <dbReference type="ARBA" id="ARBA00023295"/>
    </source>
</evidence>
<dbReference type="Proteomes" id="UP000239735">
    <property type="component" value="Unassembled WGS sequence"/>
</dbReference>
<reference evidence="8" key="1">
    <citation type="submission" date="2018-02" db="EMBL/GenBank/DDBJ databases">
        <authorList>
            <person name="Hausmann B."/>
        </authorList>
    </citation>
    <scope>NUCLEOTIDE SEQUENCE [LARGE SCALE GENOMIC DNA]</scope>
    <source>
        <strain evidence="8">Peat soil MAG SbA5</strain>
    </source>
</reference>
<dbReference type="InterPro" id="IPR050226">
    <property type="entry name" value="NagZ_Beta-hexosaminidase"/>
</dbReference>
<comment type="similarity">
    <text evidence="2">Belongs to the glycosyl hydrolase 3 family.</text>
</comment>
<dbReference type="InterPro" id="IPR036962">
    <property type="entry name" value="Glyco_hydro_3_N_sf"/>
</dbReference>
<dbReference type="InterPro" id="IPR017853">
    <property type="entry name" value="GH"/>
</dbReference>
<keyword evidence="4 7" id="KW-0378">Hydrolase</keyword>
<sequence>MKTTESLRRATGSLLVVGLGGTELTAMERAWLKLIRPAGVILFRRNIVDAKQTRALLAEATRHCAPRPATFVDVEGGTVDRLRDVLAPIPAVEAVARAARTTGNAALAREHGELVARVVKAFGFNSSFAPVLDLGLPESKDVMQTRCAAPDAAGVVAYAREFLAGLAAHRAAGCGKHFPGLGGGMRDTHLETPSIRRTWQQLWQEDLEPYRALCRQLPMVMVNHAAYPATAGKKTPASVSNFWINQVLRKRIGYGGIVVSDDLEMGGVTKFMPIEDAAVATVEVGSDLALICHHPEPILSVFESLIAEGERSAAFRKVLMARARESQRKCAKVFPKDMAQPLSARQFEGLRARILRFGETIEKIAPRELEAGPPKPPSIVETV</sequence>
<accession>A0A2N9LMP0</accession>
<proteinExistence type="inferred from homology"/>
<protein>
    <recommendedName>
        <fullName evidence="3">beta-N-acetylhexosaminidase</fullName>
        <ecNumber evidence="3">3.2.1.52</ecNumber>
    </recommendedName>
</protein>
<dbReference type="AlphaFoldDB" id="A0A2N9LMP0"/>
<dbReference type="NCBIfam" id="NF003740">
    <property type="entry name" value="PRK05337.1"/>
    <property type="match status" value="1"/>
</dbReference>
<evidence type="ECO:0000259" key="6">
    <source>
        <dbReference type="Pfam" id="PF00933"/>
    </source>
</evidence>
<dbReference type="GO" id="GO:0005975">
    <property type="term" value="P:carbohydrate metabolic process"/>
    <property type="evidence" value="ECO:0007669"/>
    <property type="project" value="InterPro"/>
</dbReference>
<evidence type="ECO:0000256" key="4">
    <source>
        <dbReference type="ARBA" id="ARBA00022801"/>
    </source>
</evidence>
<dbReference type="EC" id="3.2.1.52" evidence="3"/>
<dbReference type="GO" id="GO:0009254">
    <property type="term" value="P:peptidoglycan turnover"/>
    <property type="evidence" value="ECO:0007669"/>
    <property type="project" value="TreeGrafter"/>
</dbReference>
<organism evidence="7 8">
    <name type="scientific">Candidatus Sulfuritelmatomonas gaucii</name>
    <dbReference type="NCBI Taxonomy" id="2043161"/>
    <lineage>
        <taxon>Bacteria</taxon>
        <taxon>Pseudomonadati</taxon>
        <taxon>Acidobacteriota</taxon>
        <taxon>Terriglobia</taxon>
        <taxon>Terriglobales</taxon>
        <taxon>Acidobacteriaceae</taxon>
        <taxon>Candidatus Sulfuritelmatomonas</taxon>
    </lineage>
</organism>
<evidence type="ECO:0000256" key="2">
    <source>
        <dbReference type="ARBA" id="ARBA00005336"/>
    </source>
</evidence>
<gene>
    <name evidence="7" type="primary">nagZ</name>
    <name evidence="7" type="ORF">SBA5_450108</name>
</gene>
<dbReference type="EMBL" id="OKRB01000103">
    <property type="protein sequence ID" value="SPE24517.1"/>
    <property type="molecule type" value="Genomic_DNA"/>
</dbReference>
<dbReference type="PANTHER" id="PTHR30480:SF13">
    <property type="entry name" value="BETA-HEXOSAMINIDASE"/>
    <property type="match status" value="1"/>
</dbReference>